<dbReference type="RefSeq" id="WP_109759396.1">
    <property type="nucleotide sequence ID" value="NZ_CP034588.1"/>
</dbReference>
<organism evidence="1 2">
    <name type="scientific">Silicimonas algicola</name>
    <dbReference type="NCBI Taxonomy" id="1826607"/>
    <lineage>
        <taxon>Bacteria</taxon>
        <taxon>Pseudomonadati</taxon>
        <taxon>Pseudomonadota</taxon>
        <taxon>Alphaproteobacteria</taxon>
        <taxon>Rhodobacterales</taxon>
        <taxon>Paracoccaceae</taxon>
    </lineage>
</organism>
<reference evidence="1 2" key="1">
    <citation type="submission" date="2018-05" db="EMBL/GenBank/DDBJ databases">
        <title>Genomic Encyclopedia of Type Strains, Phase IV (KMG-IV): sequencing the most valuable type-strain genomes for metagenomic binning, comparative biology and taxonomic classification.</title>
        <authorList>
            <person name="Goeker M."/>
        </authorList>
    </citation>
    <scope>NUCLEOTIDE SEQUENCE [LARGE SCALE GENOMIC DNA]</scope>
    <source>
        <strain evidence="1 2">DSM 103371</strain>
    </source>
</reference>
<evidence type="ECO:0000313" key="1">
    <source>
        <dbReference type="EMBL" id="PWK55950.1"/>
    </source>
</evidence>
<gene>
    <name evidence="1" type="ORF">C8D95_10512</name>
</gene>
<dbReference type="KEGG" id="salo:EF888_18535"/>
<protein>
    <submittedName>
        <fullName evidence="1">Uncharacterized protein</fullName>
    </submittedName>
</protein>
<dbReference type="EMBL" id="QGGV01000005">
    <property type="protein sequence ID" value="PWK55950.1"/>
    <property type="molecule type" value="Genomic_DNA"/>
</dbReference>
<proteinExistence type="predicted"/>
<sequence>MRLLLIAVVALAACAPQPESTVEELAEQVASATLVTLQPGVDRAPVATCVRDHAKFDELLTLSTDDARNPSIEAVALVQDMLTREEVQTCIAANNVALLE</sequence>
<dbReference type="AlphaFoldDB" id="A0A316G8C3"/>
<dbReference type="Proteomes" id="UP000245390">
    <property type="component" value="Unassembled WGS sequence"/>
</dbReference>
<name>A0A316G8C3_9RHOB</name>
<accession>A0A316G8C3</accession>
<evidence type="ECO:0000313" key="2">
    <source>
        <dbReference type="Proteomes" id="UP000245390"/>
    </source>
</evidence>
<comment type="caution">
    <text evidence="1">The sequence shown here is derived from an EMBL/GenBank/DDBJ whole genome shotgun (WGS) entry which is preliminary data.</text>
</comment>
<keyword evidence="2" id="KW-1185">Reference proteome</keyword>